<dbReference type="Gene3D" id="3.40.50.2300">
    <property type="match status" value="1"/>
</dbReference>
<accession>A0A2T5BEJ3</accession>
<dbReference type="InterPro" id="IPR011006">
    <property type="entry name" value="CheY-like_superfamily"/>
</dbReference>
<keyword evidence="2" id="KW-1185">Reference proteome</keyword>
<sequence length="153" mass="17289">MDIGVWQCPDRIVASTPTPIHCEPLGMNKVLPHVGIVEQEYLIAVDAEFLIRQALDCRVSLIRPDQFDRWTDTDLSTLDICLLDVPFDPTQAIASGQRLRRLGRPILFTTVSEFHRRGIETFDGVPVVMKPYDGDKLLGAVQRVLPAFPHRQN</sequence>
<dbReference type="SUPFAM" id="SSF52172">
    <property type="entry name" value="CheY-like"/>
    <property type="match status" value="1"/>
</dbReference>
<dbReference type="AlphaFoldDB" id="A0A2T5BEJ3"/>
<reference evidence="1 2" key="1">
    <citation type="submission" date="2018-04" db="EMBL/GenBank/DDBJ databases">
        <title>Genomic Encyclopedia of Type Strains, Phase IV (KMG-IV): sequencing the most valuable type-strain genomes for metagenomic binning, comparative biology and taxonomic classification.</title>
        <authorList>
            <person name="Goeker M."/>
        </authorList>
    </citation>
    <scope>NUCLEOTIDE SEQUENCE [LARGE SCALE GENOMIC DNA]</scope>
    <source>
        <strain evidence="1 2">DSM 7138</strain>
    </source>
</reference>
<dbReference type="RefSeq" id="WP_146165046.1">
    <property type="nucleotide sequence ID" value="NZ_JBHEEX010000001.1"/>
</dbReference>
<proteinExistence type="predicted"/>
<evidence type="ECO:0000313" key="2">
    <source>
        <dbReference type="Proteomes" id="UP000241247"/>
    </source>
</evidence>
<dbReference type="OrthoDB" id="8366847at2"/>
<gene>
    <name evidence="1" type="ORF">C7449_102273</name>
</gene>
<comment type="caution">
    <text evidence="1">The sequence shown here is derived from an EMBL/GenBank/DDBJ whole genome shotgun (WGS) entry which is preliminary data.</text>
</comment>
<dbReference type="EMBL" id="PZZZ01000002">
    <property type="protein sequence ID" value="PTM97401.1"/>
    <property type="molecule type" value="Genomic_DNA"/>
</dbReference>
<name>A0A2T5BEJ3_MYCDI</name>
<evidence type="ECO:0000313" key="1">
    <source>
        <dbReference type="EMBL" id="PTM97401.1"/>
    </source>
</evidence>
<organism evidence="1 2">
    <name type="scientific">Mycoplana dimorpha</name>
    <dbReference type="NCBI Taxonomy" id="28320"/>
    <lineage>
        <taxon>Bacteria</taxon>
        <taxon>Pseudomonadati</taxon>
        <taxon>Pseudomonadota</taxon>
        <taxon>Alphaproteobacteria</taxon>
        <taxon>Hyphomicrobiales</taxon>
        <taxon>Rhizobiaceae</taxon>
        <taxon>Mycoplana</taxon>
    </lineage>
</organism>
<dbReference type="Proteomes" id="UP000241247">
    <property type="component" value="Unassembled WGS sequence"/>
</dbReference>
<evidence type="ECO:0008006" key="3">
    <source>
        <dbReference type="Google" id="ProtNLM"/>
    </source>
</evidence>
<protein>
    <recommendedName>
        <fullName evidence="3">Response regulatory domain-containing protein</fullName>
    </recommendedName>
</protein>